<evidence type="ECO:0000259" key="7">
    <source>
        <dbReference type="PROSITE" id="PS50249"/>
    </source>
</evidence>
<dbReference type="NCBIfam" id="NF000642">
    <property type="entry name" value="PRK00024.1"/>
    <property type="match status" value="1"/>
</dbReference>
<dbReference type="AlphaFoldDB" id="A0A1F7HDG2"/>
<dbReference type="NCBIfam" id="TIGR00608">
    <property type="entry name" value="radc"/>
    <property type="match status" value="1"/>
</dbReference>
<name>A0A1F7HDG2_9BACT</name>
<keyword evidence="2" id="KW-0479">Metal-binding</keyword>
<dbReference type="InterPro" id="IPR025657">
    <property type="entry name" value="RadC_JAB"/>
</dbReference>
<evidence type="ECO:0000256" key="4">
    <source>
        <dbReference type="ARBA" id="ARBA00022833"/>
    </source>
</evidence>
<dbReference type="GO" id="GO:0008237">
    <property type="term" value="F:metallopeptidase activity"/>
    <property type="evidence" value="ECO:0007669"/>
    <property type="project" value="UniProtKB-KW"/>
</dbReference>
<dbReference type="SUPFAM" id="SSF102712">
    <property type="entry name" value="JAB1/MPN domain"/>
    <property type="match status" value="1"/>
</dbReference>
<dbReference type="GO" id="GO:0006508">
    <property type="term" value="P:proteolysis"/>
    <property type="evidence" value="ECO:0007669"/>
    <property type="project" value="UniProtKB-KW"/>
</dbReference>
<dbReference type="InterPro" id="IPR037518">
    <property type="entry name" value="MPN"/>
</dbReference>
<dbReference type="Pfam" id="PF20582">
    <property type="entry name" value="UPF0758_N"/>
    <property type="match status" value="1"/>
</dbReference>
<reference evidence="8 9" key="1">
    <citation type="journal article" date="2016" name="Nat. Commun.">
        <title>Thousands of microbial genomes shed light on interconnected biogeochemical processes in an aquifer system.</title>
        <authorList>
            <person name="Anantharaman K."/>
            <person name="Brown C.T."/>
            <person name="Hug L.A."/>
            <person name="Sharon I."/>
            <person name="Castelle C.J."/>
            <person name="Probst A.J."/>
            <person name="Thomas B.C."/>
            <person name="Singh A."/>
            <person name="Wilkins M.J."/>
            <person name="Karaoz U."/>
            <person name="Brodie E.L."/>
            <person name="Williams K.H."/>
            <person name="Hubbard S.S."/>
            <person name="Banfield J.F."/>
        </authorList>
    </citation>
    <scope>NUCLEOTIDE SEQUENCE [LARGE SCALE GENOMIC DNA]</scope>
</reference>
<evidence type="ECO:0000256" key="5">
    <source>
        <dbReference type="ARBA" id="ARBA00023049"/>
    </source>
</evidence>
<dbReference type="EMBL" id="MFZS01000010">
    <property type="protein sequence ID" value="OGK29238.1"/>
    <property type="molecule type" value="Genomic_DNA"/>
</dbReference>
<dbReference type="PROSITE" id="PS01302">
    <property type="entry name" value="UPF0758"/>
    <property type="match status" value="1"/>
</dbReference>
<keyword evidence="5" id="KW-0482">Metalloprotease</keyword>
<dbReference type="CDD" id="cd08071">
    <property type="entry name" value="MPN_DUF2466"/>
    <property type="match status" value="1"/>
</dbReference>
<dbReference type="PROSITE" id="PS50249">
    <property type="entry name" value="MPN"/>
    <property type="match status" value="1"/>
</dbReference>
<dbReference type="Proteomes" id="UP000177027">
    <property type="component" value="Unassembled WGS sequence"/>
</dbReference>
<dbReference type="InterPro" id="IPR020891">
    <property type="entry name" value="UPF0758_CS"/>
</dbReference>
<comment type="caution">
    <text evidence="8">The sequence shown here is derived from an EMBL/GenBank/DDBJ whole genome shotgun (WGS) entry which is preliminary data.</text>
</comment>
<comment type="similarity">
    <text evidence="6">Belongs to the UPF0758 family.</text>
</comment>
<dbReference type="InterPro" id="IPR046778">
    <property type="entry name" value="UPF0758_N"/>
</dbReference>
<dbReference type="Pfam" id="PF04002">
    <property type="entry name" value="RadC"/>
    <property type="match status" value="1"/>
</dbReference>
<evidence type="ECO:0000256" key="2">
    <source>
        <dbReference type="ARBA" id="ARBA00022723"/>
    </source>
</evidence>
<dbReference type="GO" id="GO:0046872">
    <property type="term" value="F:metal ion binding"/>
    <property type="evidence" value="ECO:0007669"/>
    <property type="project" value="UniProtKB-KW"/>
</dbReference>
<evidence type="ECO:0000313" key="9">
    <source>
        <dbReference type="Proteomes" id="UP000177027"/>
    </source>
</evidence>
<keyword evidence="3" id="KW-0378">Hydrolase</keyword>
<feature type="domain" description="MPN" evidence="7">
    <location>
        <begin position="101"/>
        <end position="222"/>
    </location>
</feature>
<evidence type="ECO:0000313" key="8">
    <source>
        <dbReference type="EMBL" id="OGK29238.1"/>
    </source>
</evidence>
<protein>
    <recommendedName>
        <fullName evidence="7">MPN domain-containing protein</fullName>
    </recommendedName>
</protein>
<gene>
    <name evidence="8" type="ORF">A3D06_00380</name>
</gene>
<dbReference type="PANTHER" id="PTHR30471:SF3">
    <property type="entry name" value="UPF0758 PROTEIN YEES-RELATED"/>
    <property type="match status" value="1"/>
</dbReference>
<proteinExistence type="inferred from homology"/>
<keyword evidence="1" id="KW-0645">Protease</keyword>
<evidence type="ECO:0000256" key="1">
    <source>
        <dbReference type="ARBA" id="ARBA00022670"/>
    </source>
</evidence>
<evidence type="ECO:0000256" key="3">
    <source>
        <dbReference type="ARBA" id="ARBA00022801"/>
    </source>
</evidence>
<dbReference type="PANTHER" id="PTHR30471">
    <property type="entry name" value="DNA REPAIR PROTEIN RADC"/>
    <property type="match status" value="1"/>
</dbReference>
<dbReference type="Gene3D" id="3.40.140.10">
    <property type="entry name" value="Cytidine Deaminase, domain 2"/>
    <property type="match status" value="1"/>
</dbReference>
<organism evidence="8 9">
    <name type="scientific">Candidatus Roizmanbacteria bacterium RIFCSPHIGHO2_02_FULL_40_9</name>
    <dbReference type="NCBI Taxonomy" id="1802042"/>
    <lineage>
        <taxon>Bacteria</taxon>
        <taxon>Candidatus Roizmaniibacteriota</taxon>
    </lineage>
</organism>
<dbReference type="InterPro" id="IPR001405">
    <property type="entry name" value="UPF0758"/>
</dbReference>
<accession>A0A1F7HDG2</accession>
<sequence length="222" mass="24699">MNMKLASIPSFKRPREKLIERGPEGLTDHELIAIIIKTGYSGRDVIELSKKFISKYPLRSFSKLSYKDIAHFKGFGVSRASTIIAAIEIHRRILLSKSTLRLLSPDDVIKAVAFIKERKREHFVGVYLNARSEIITVHTISIGTLDASIAHPRDVFSPAIHHNAAAVIIAHNHPSGDPEPSDADIELTIRIREAGKILGIQLLDHIIVSSKTTLSLKQEGYI</sequence>
<keyword evidence="4" id="KW-0862">Zinc</keyword>
<evidence type="ECO:0000256" key="6">
    <source>
        <dbReference type="RuleBase" id="RU003797"/>
    </source>
</evidence>